<evidence type="ECO:0000313" key="1">
    <source>
        <dbReference type="EMBL" id="RVW71746.1"/>
    </source>
</evidence>
<comment type="caution">
    <text evidence="1">The sequence shown here is derived from an EMBL/GenBank/DDBJ whole genome shotgun (WGS) entry which is preliminary data.</text>
</comment>
<dbReference type="EMBL" id="QGNW01000431">
    <property type="protein sequence ID" value="RVW71746.1"/>
    <property type="molecule type" value="Genomic_DNA"/>
</dbReference>
<evidence type="ECO:0000313" key="2">
    <source>
        <dbReference type="Proteomes" id="UP000288805"/>
    </source>
</evidence>
<organism evidence="1 2">
    <name type="scientific">Vitis vinifera</name>
    <name type="common">Grape</name>
    <dbReference type="NCBI Taxonomy" id="29760"/>
    <lineage>
        <taxon>Eukaryota</taxon>
        <taxon>Viridiplantae</taxon>
        <taxon>Streptophyta</taxon>
        <taxon>Embryophyta</taxon>
        <taxon>Tracheophyta</taxon>
        <taxon>Spermatophyta</taxon>
        <taxon>Magnoliopsida</taxon>
        <taxon>eudicotyledons</taxon>
        <taxon>Gunneridae</taxon>
        <taxon>Pentapetalae</taxon>
        <taxon>rosids</taxon>
        <taxon>Vitales</taxon>
        <taxon>Vitaceae</taxon>
        <taxon>Viteae</taxon>
        <taxon>Vitis</taxon>
    </lineage>
</organism>
<proteinExistence type="predicted"/>
<protein>
    <submittedName>
        <fullName evidence="1">Uncharacterized protein</fullName>
    </submittedName>
</protein>
<dbReference type="AlphaFoldDB" id="A0A438GHR0"/>
<accession>A0A438GHR0</accession>
<reference evidence="1 2" key="1">
    <citation type="journal article" date="2018" name="PLoS Genet.">
        <title>Population sequencing reveals clonal diversity and ancestral inbreeding in the grapevine cultivar Chardonnay.</title>
        <authorList>
            <person name="Roach M.J."/>
            <person name="Johnson D.L."/>
            <person name="Bohlmann J."/>
            <person name="van Vuuren H.J."/>
            <person name="Jones S.J."/>
            <person name="Pretorius I.S."/>
            <person name="Schmidt S.A."/>
            <person name="Borneman A.R."/>
        </authorList>
    </citation>
    <scope>NUCLEOTIDE SEQUENCE [LARGE SCALE GENOMIC DNA]</scope>
    <source>
        <strain evidence="2">cv. Chardonnay</strain>
        <tissue evidence="1">Leaf</tissue>
    </source>
</reference>
<sequence length="130" mass="13936">MTGISCVGGFGSSSYMYKINGTANINAIRAAAEKASDQPYRRQKTLTAGDLSGDIFRRLPAKSFSDTDHAIRCARRRSSTFLKAPEEESQPRVGHARLFSCGLNLTRQCVRAPGALSGHVLPPPASPDAV</sequence>
<dbReference type="Proteomes" id="UP000288805">
    <property type="component" value="Unassembled WGS sequence"/>
</dbReference>
<gene>
    <name evidence="1" type="ORF">CK203_057089</name>
</gene>
<name>A0A438GHR0_VITVI</name>